<dbReference type="PANTHER" id="PTHR10426">
    <property type="entry name" value="STRICTOSIDINE SYNTHASE-RELATED"/>
    <property type="match status" value="1"/>
</dbReference>
<evidence type="ECO:0000313" key="6">
    <source>
        <dbReference type="EMBL" id="KAF4398821.1"/>
    </source>
</evidence>
<dbReference type="GO" id="GO:0012505">
    <property type="term" value="C:endomembrane system"/>
    <property type="evidence" value="ECO:0007669"/>
    <property type="project" value="TreeGrafter"/>
</dbReference>
<evidence type="ECO:0000313" key="7">
    <source>
        <dbReference type="Proteomes" id="UP000583929"/>
    </source>
</evidence>
<organism evidence="6 7">
    <name type="scientific">Cannabis sativa</name>
    <name type="common">Hemp</name>
    <name type="synonym">Marijuana</name>
    <dbReference type="NCBI Taxonomy" id="3483"/>
    <lineage>
        <taxon>Eukaryota</taxon>
        <taxon>Viridiplantae</taxon>
        <taxon>Streptophyta</taxon>
        <taxon>Embryophyta</taxon>
        <taxon>Tracheophyta</taxon>
        <taxon>Spermatophyta</taxon>
        <taxon>Magnoliopsida</taxon>
        <taxon>eudicotyledons</taxon>
        <taxon>Gunneridae</taxon>
        <taxon>Pentapetalae</taxon>
        <taxon>rosids</taxon>
        <taxon>fabids</taxon>
        <taxon>Rosales</taxon>
        <taxon>Cannabaceae</taxon>
        <taxon>Cannabis</taxon>
    </lineage>
</organism>
<gene>
    <name evidence="6" type="ORF">G4B88_028184</name>
</gene>
<evidence type="ECO:0000256" key="1">
    <source>
        <dbReference type="ARBA" id="ARBA00004116"/>
    </source>
</evidence>
<dbReference type="Proteomes" id="UP000583929">
    <property type="component" value="Unassembled WGS sequence"/>
</dbReference>
<feature type="domain" description="Strictosidine synthase conserved region" evidence="5">
    <location>
        <begin position="106"/>
        <end position="193"/>
    </location>
</feature>
<evidence type="ECO:0000256" key="4">
    <source>
        <dbReference type="ARBA" id="ARBA00023180"/>
    </source>
</evidence>
<comment type="similarity">
    <text evidence="2">Belongs to the strictosidine synthase family.</text>
</comment>
<comment type="caution">
    <text evidence="6">The sequence shown here is derived from an EMBL/GenBank/DDBJ whole genome shotgun (WGS) entry which is preliminary data.</text>
</comment>
<keyword evidence="7" id="KW-1185">Reference proteome</keyword>
<dbReference type="SUPFAM" id="SSF63829">
    <property type="entry name" value="Calcium-dependent phosphotriesterase"/>
    <property type="match status" value="1"/>
</dbReference>
<proteinExistence type="inferred from homology"/>
<evidence type="ECO:0000256" key="2">
    <source>
        <dbReference type="ARBA" id="ARBA00009191"/>
    </source>
</evidence>
<dbReference type="GO" id="GO:0005773">
    <property type="term" value="C:vacuole"/>
    <property type="evidence" value="ECO:0007669"/>
    <property type="project" value="UniProtKB-SubCell"/>
</dbReference>
<accession>A0A7J6HVE4</accession>
<protein>
    <recommendedName>
        <fullName evidence="5">Strictosidine synthase conserved region domain-containing protein</fullName>
    </recommendedName>
</protein>
<evidence type="ECO:0000259" key="5">
    <source>
        <dbReference type="Pfam" id="PF03088"/>
    </source>
</evidence>
<dbReference type="EMBL" id="JAATIQ010000023">
    <property type="protein sequence ID" value="KAF4398821.1"/>
    <property type="molecule type" value="Genomic_DNA"/>
</dbReference>
<dbReference type="PANTHER" id="PTHR10426:SF136">
    <property type="entry name" value="PROTEIN STRICTOSIDINE SYNTHASE-LIKE 9-LIKE"/>
    <property type="match status" value="1"/>
</dbReference>
<dbReference type="Pfam" id="PF03088">
    <property type="entry name" value="Str_synth"/>
    <property type="match status" value="1"/>
</dbReference>
<dbReference type="GO" id="GO:0016787">
    <property type="term" value="F:hydrolase activity"/>
    <property type="evidence" value="ECO:0007669"/>
    <property type="project" value="TreeGrafter"/>
</dbReference>
<comment type="subcellular location">
    <subcellularLocation>
        <location evidence="1">Vacuole</location>
    </subcellularLocation>
</comment>
<name>A0A7J6HVE4_CANSA</name>
<dbReference type="InterPro" id="IPR018119">
    <property type="entry name" value="Strictosidine_synth_cons-reg"/>
</dbReference>
<evidence type="ECO:0000256" key="3">
    <source>
        <dbReference type="ARBA" id="ARBA00022554"/>
    </source>
</evidence>
<sequence length="286" mass="31092">PEAFAFDSIDSVSGEFYTGISDGRIVKYNTTNFIEVYITTPNRSRLCDGTNMLGAICGRPIGIEFYYKEKLLYIADAYKGLLVGGKDKLAVQLATGAEGVPFKFPDGLNVDQLTGDVYFTDASSVFEMSQLPLAVLVNDATGRLLKYSKTTQQVSVLLRGLAGAAGVAISSNASFVLVTEFITKRIQKLWLTGPLAFTSTVIKEFEGRPDNIKKTQIGDYFWVAVSTMSPIGITIPSAVKIDGNGVVLQTIPLDRYYFNTAISEFNQRGSNFYVGSLQAGFVGLLN</sequence>
<dbReference type="AlphaFoldDB" id="A0A7J6HVE4"/>
<dbReference type="Gene3D" id="2.120.10.30">
    <property type="entry name" value="TolB, C-terminal domain"/>
    <property type="match status" value="1"/>
</dbReference>
<keyword evidence="4" id="KW-0325">Glycoprotein</keyword>
<dbReference type="InterPro" id="IPR011042">
    <property type="entry name" value="6-blade_b-propeller_TolB-like"/>
</dbReference>
<reference evidence="6 7" key="1">
    <citation type="journal article" date="2020" name="bioRxiv">
        <title>Sequence and annotation of 42 cannabis genomes reveals extensive copy number variation in cannabinoid synthesis and pathogen resistance genes.</title>
        <authorList>
            <person name="Mckernan K.J."/>
            <person name="Helbert Y."/>
            <person name="Kane L.T."/>
            <person name="Ebling H."/>
            <person name="Zhang L."/>
            <person name="Liu B."/>
            <person name="Eaton Z."/>
            <person name="Mclaughlin S."/>
            <person name="Kingan S."/>
            <person name="Baybayan P."/>
            <person name="Concepcion G."/>
            <person name="Jordan M."/>
            <person name="Riva A."/>
            <person name="Barbazuk W."/>
            <person name="Harkins T."/>
        </authorList>
    </citation>
    <scope>NUCLEOTIDE SEQUENCE [LARGE SCALE GENOMIC DNA]</scope>
    <source>
        <strain evidence="7">cv. Jamaican Lion 4</strain>
        <tissue evidence="6">Leaf</tissue>
    </source>
</reference>
<feature type="non-terminal residue" evidence="6">
    <location>
        <position position="1"/>
    </location>
</feature>
<keyword evidence="3" id="KW-0926">Vacuole</keyword>